<dbReference type="Proteomes" id="UP001054837">
    <property type="component" value="Unassembled WGS sequence"/>
</dbReference>
<gene>
    <name evidence="2" type="ORF">CDAR_395561</name>
</gene>
<dbReference type="AlphaFoldDB" id="A0AAV4M6S8"/>
<reference evidence="2 3" key="1">
    <citation type="submission" date="2021-06" db="EMBL/GenBank/DDBJ databases">
        <title>Caerostris darwini draft genome.</title>
        <authorList>
            <person name="Kono N."/>
            <person name="Arakawa K."/>
        </authorList>
    </citation>
    <scope>NUCLEOTIDE SEQUENCE [LARGE SCALE GENOMIC DNA]</scope>
</reference>
<evidence type="ECO:0000313" key="3">
    <source>
        <dbReference type="Proteomes" id="UP001054837"/>
    </source>
</evidence>
<evidence type="ECO:0000313" key="2">
    <source>
        <dbReference type="EMBL" id="GIX67776.1"/>
    </source>
</evidence>
<keyword evidence="3" id="KW-1185">Reference proteome</keyword>
<proteinExistence type="predicted"/>
<organism evidence="2 3">
    <name type="scientific">Caerostris darwini</name>
    <dbReference type="NCBI Taxonomy" id="1538125"/>
    <lineage>
        <taxon>Eukaryota</taxon>
        <taxon>Metazoa</taxon>
        <taxon>Ecdysozoa</taxon>
        <taxon>Arthropoda</taxon>
        <taxon>Chelicerata</taxon>
        <taxon>Arachnida</taxon>
        <taxon>Araneae</taxon>
        <taxon>Araneomorphae</taxon>
        <taxon>Entelegynae</taxon>
        <taxon>Araneoidea</taxon>
        <taxon>Araneidae</taxon>
        <taxon>Caerostris</taxon>
    </lineage>
</organism>
<evidence type="ECO:0000256" key="1">
    <source>
        <dbReference type="SAM" id="MobiDB-lite"/>
    </source>
</evidence>
<accession>A0AAV4M6S8</accession>
<name>A0AAV4M6S8_9ARAC</name>
<dbReference type="EMBL" id="BPLQ01000115">
    <property type="protein sequence ID" value="GIX67776.1"/>
    <property type="molecule type" value="Genomic_DNA"/>
</dbReference>
<feature type="region of interest" description="Disordered" evidence="1">
    <location>
        <begin position="1"/>
        <end position="25"/>
    </location>
</feature>
<sequence length="75" mass="8098">MGTVAGPEANKKPYHMQNDIRMPERGHSVIAMPGDRQSTDTIKDTERISGFCFVDISFPIEIALPPSPGIVSGKG</sequence>
<comment type="caution">
    <text evidence="2">The sequence shown here is derived from an EMBL/GenBank/DDBJ whole genome shotgun (WGS) entry which is preliminary data.</text>
</comment>
<protein>
    <submittedName>
        <fullName evidence="2">Uncharacterized protein</fullName>
    </submittedName>
</protein>